<dbReference type="EMBL" id="UINC01067371">
    <property type="protein sequence ID" value="SVB98978.1"/>
    <property type="molecule type" value="Genomic_DNA"/>
</dbReference>
<sequence length="96" mass="10387">MSRIPIALELYSVREDAAEDTTGTLEAVAKMGYEGVEFAGYYGHSAEDLRKVCDDLGLQIIGTHTGLDTLLGDRLPATIEYNQILGNKYLIGPGLP</sequence>
<dbReference type="AlphaFoldDB" id="A0A382IHC8"/>
<evidence type="ECO:0000313" key="1">
    <source>
        <dbReference type="EMBL" id="SVB98978.1"/>
    </source>
</evidence>
<accession>A0A382IHC8</accession>
<dbReference type="Gene3D" id="3.20.20.150">
    <property type="entry name" value="Divalent-metal-dependent TIM barrel enzymes"/>
    <property type="match status" value="1"/>
</dbReference>
<feature type="non-terminal residue" evidence="1">
    <location>
        <position position="96"/>
    </location>
</feature>
<evidence type="ECO:0008006" key="2">
    <source>
        <dbReference type="Google" id="ProtNLM"/>
    </source>
</evidence>
<reference evidence="1" key="1">
    <citation type="submission" date="2018-05" db="EMBL/GenBank/DDBJ databases">
        <authorList>
            <person name="Lanie J.A."/>
            <person name="Ng W.-L."/>
            <person name="Kazmierczak K.M."/>
            <person name="Andrzejewski T.M."/>
            <person name="Davidsen T.M."/>
            <person name="Wayne K.J."/>
            <person name="Tettelin H."/>
            <person name="Glass J.I."/>
            <person name="Rusch D."/>
            <person name="Podicherti R."/>
            <person name="Tsui H.-C.T."/>
            <person name="Winkler M.E."/>
        </authorList>
    </citation>
    <scope>NUCLEOTIDE SEQUENCE</scope>
</reference>
<proteinExistence type="predicted"/>
<dbReference type="SUPFAM" id="SSF51658">
    <property type="entry name" value="Xylose isomerase-like"/>
    <property type="match status" value="1"/>
</dbReference>
<organism evidence="1">
    <name type="scientific">marine metagenome</name>
    <dbReference type="NCBI Taxonomy" id="408172"/>
    <lineage>
        <taxon>unclassified sequences</taxon>
        <taxon>metagenomes</taxon>
        <taxon>ecological metagenomes</taxon>
    </lineage>
</organism>
<protein>
    <recommendedName>
        <fullName evidence="2">Xylose isomerase-like TIM barrel domain-containing protein</fullName>
    </recommendedName>
</protein>
<name>A0A382IHC8_9ZZZZ</name>
<dbReference type="InterPro" id="IPR036237">
    <property type="entry name" value="Xyl_isomerase-like_sf"/>
</dbReference>
<gene>
    <name evidence="1" type="ORF">METZ01_LOCUS251832</name>
</gene>